<dbReference type="PROSITE" id="PS51257">
    <property type="entry name" value="PROKAR_LIPOPROTEIN"/>
    <property type="match status" value="1"/>
</dbReference>
<gene>
    <name evidence="1" type="ORF">BKP45_10155</name>
</gene>
<accession>A0A1S2M6J8</accession>
<dbReference type="AlphaFoldDB" id="A0A1S2M6J8"/>
<reference evidence="1 2" key="1">
    <citation type="submission" date="2016-10" db="EMBL/GenBank/DDBJ databases">
        <title>Draft genome sequences of four alkaliphilic bacteria belonging to the Anaerobacillus genus.</title>
        <authorList>
            <person name="Bassil N.M."/>
            <person name="Lloyd J.R."/>
        </authorList>
    </citation>
    <scope>NUCLEOTIDE SEQUENCE [LARGE SCALE GENOMIC DNA]</scope>
    <source>
        <strain evidence="1 2">DSM 22531</strain>
    </source>
</reference>
<sequence length="79" mass="8746">MKIVLKMIIIFSLIIITACSSVNKNSVNEFRLIPSETDTIAIFVGGVDESGVSTDDTNLIVEEKHKISQVIDRCCNYLV</sequence>
<keyword evidence="2" id="KW-1185">Reference proteome</keyword>
<evidence type="ECO:0000313" key="1">
    <source>
        <dbReference type="EMBL" id="OIJ20140.1"/>
    </source>
</evidence>
<comment type="caution">
    <text evidence="1">The sequence shown here is derived from an EMBL/GenBank/DDBJ whole genome shotgun (WGS) entry which is preliminary data.</text>
</comment>
<dbReference type="Proteomes" id="UP000180057">
    <property type="component" value="Unassembled WGS sequence"/>
</dbReference>
<proteinExistence type="predicted"/>
<organism evidence="1 2">
    <name type="scientific">Anaerobacillus alkalidiazotrophicus</name>
    <dbReference type="NCBI Taxonomy" id="472963"/>
    <lineage>
        <taxon>Bacteria</taxon>
        <taxon>Bacillati</taxon>
        <taxon>Bacillota</taxon>
        <taxon>Bacilli</taxon>
        <taxon>Bacillales</taxon>
        <taxon>Bacillaceae</taxon>
        <taxon>Anaerobacillus</taxon>
    </lineage>
</organism>
<name>A0A1S2M6J8_9BACI</name>
<dbReference type="EMBL" id="MLQS01000015">
    <property type="protein sequence ID" value="OIJ20140.1"/>
    <property type="molecule type" value="Genomic_DNA"/>
</dbReference>
<protein>
    <submittedName>
        <fullName evidence="1">Uncharacterized protein</fullName>
    </submittedName>
</protein>
<dbReference type="RefSeq" id="WP_071389580.1">
    <property type="nucleotide sequence ID" value="NZ_MLQS01000015.1"/>
</dbReference>
<evidence type="ECO:0000313" key="2">
    <source>
        <dbReference type="Proteomes" id="UP000180057"/>
    </source>
</evidence>